<protein>
    <submittedName>
        <fullName evidence="1">Uncharacterized protein</fullName>
    </submittedName>
</protein>
<reference evidence="1" key="1">
    <citation type="submission" date="2018-11" db="EMBL/GenBank/DDBJ databases">
        <authorList>
            <consortium name="Pathogen Informatics"/>
        </authorList>
    </citation>
    <scope>NUCLEOTIDE SEQUENCE [LARGE SCALE GENOMIC DNA]</scope>
</reference>
<sequence>MLNTLNILTSECHNWCDYGILNEDCKCDCFSKHITGEHCERAYFLEWFALQSNDAKKGTEPYVNSNSGMLTGYIKKIISAKIIRCLIASGDGSCPEYYYCHADNDVCNRGLCSPDALGWCIPLPITELQTNGNQRRYVTEALFFVLLLNAADKMEICNLFSPDATTGVTMVSSMKIASVNVSVNISLEIIAKKNIALIEKKPITPEALEGYKIRGISLKSVTLILQSQSIVSCVVDLIFDIRAFVECIFVVSF</sequence>
<evidence type="ECO:0000313" key="1">
    <source>
        <dbReference type="EMBL" id="VDM41553.1"/>
    </source>
</evidence>
<gene>
    <name evidence="1" type="ORF">TCNE_LOCUS10232</name>
</gene>
<accession>A0A3P7G7Q4</accession>
<organism evidence="1">
    <name type="scientific">Toxocara canis</name>
    <name type="common">Canine roundworm</name>
    <dbReference type="NCBI Taxonomy" id="6265"/>
    <lineage>
        <taxon>Eukaryota</taxon>
        <taxon>Metazoa</taxon>
        <taxon>Ecdysozoa</taxon>
        <taxon>Nematoda</taxon>
        <taxon>Chromadorea</taxon>
        <taxon>Rhabditida</taxon>
        <taxon>Spirurina</taxon>
        <taxon>Ascaridomorpha</taxon>
        <taxon>Ascaridoidea</taxon>
        <taxon>Toxocaridae</taxon>
        <taxon>Toxocara</taxon>
    </lineage>
</organism>
<name>A0A3P7G7Q4_TOXCA</name>
<dbReference type="AlphaFoldDB" id="A0A3P7G7Q4"/>
<proteinExistence type="predicted"/>
<dbReference type="EMBL" id="UYWY01020433">
    <property type="protein sequence ID" value="VDM41553.1"/>
    <property type="molecule type" value="Genomic_DNA"/>
</dbReference>